<dbReference type="InterPro" id="IPR050645">
    <property type="entry name" value="Histidine_acid_phosphatase"/>
</dbReference>
<dbReference type="Proteomes" id="UP000757232">
    <property type="component" value="Unassembled WGS sequence"/>
</dbReference>
<dbReference type="GO" id="GO:0016791">
    <property type="term" value="F:phosphatase activity"/>
    <property type="evidence" value="ECO:0007669"/>
    <property type="project" value="TreeGrafter"/>
</dbReference>
<dbReference type="OrthoDB" id="10262962at2759"/>
<feature type="region of interest" description="Disordered" evidence="2">
    <location>
        <begin position="532"/>
        <end position="662"/>
    </location>
</feature>
<dbReference type="CDD" id="cd07061">
    <property type="entry name" value="HP_HAP_like"/>
    <property type="match status" value="1"/>
</dbReference>
<feature type="region of interest" description="Disordered" evidence="2">
    <location>
        <begin position="762"/>
        <end position="785"/>
    </location>
</feature>
<feature type="domain" description="BBC1/AIM3 cysteine proteinase-fold" evidence="4">
    <location>
        <begin position="875"/>
        <end position="1079"/>
    </location>
</feature>
<feature type="chain" id="PRO_5040404221" evidence="3">
    <location>
        <begin position="18"/>
        <end position="1092"/>
    </location>
</feature>
<evidence type="ECO:0000256" key="1">
    <source>
        <dbReference type="ARBA" id="ARBA00005375"/>
    </source>
</evidence>
<evidence type="ECO:0000256" key="2">
    <source>
        <dbReference type="SAM" id="MobiDB-lite"/>
    </source>
</evidence>
<dbReference type="EMBL" id="LNZH02000186">
    <property type="protein sequence ID" value="OCB87998.1"/>
    <property type="molecule type" value="Genomic_DNA"/>
</dbReference>
<dbReference type="PANTHER" id="PTHR11567:SF195">
    <property type="entry name" value="ACID PHOSPHATASE, PUTATIVE (AFU_ORTHOLOGUE AFUA_3G14570)-RELATED"/>
    <property type="match status" value="1"/>
</dbReference>
<evidence type="ECO:0000256" key="3">
    <source>
        <dbReference type="SAM" id="SignalP"/>
    </source>
</evidence>
<comment type="similarity">
    <text evidence="1">Belongs to the histidine acid phosphatase family.</text>
</comment>
<dbReference type="InterPro" id="IPR057402">
    <property type="entry name" value="AIM3_BBC1_C"/>
</dbReference>
<gene>
    <name evidence="5" type="ORF">A7U60_g4956</name>
</gene>
<proteinExistence type="inferred from homology"/>
<comment type="caution">
    <text evidence="5">The sequence shown here is derived from an EMBL/GenBank/DDBJ whole genome shotgun (WGS) entry which is preliminary data.</text>
</comment>
<dbReference type="Pfam" id="PF00328">
    <property type="entry name" value="His_Phos_2"/>
    <property type="match status" value="1"/>
</dbReference>
<dbReference type="Pfam" id="PF25459">
    <property type="entry name" value="AIM3_BBC1_C"/>
    <property type="match status" value="1"/>
</dbReference>
<feature type="compositionally biased region" description="Basic and acidic residues" evidence="2">
    <location>
        <begin position="771"/>
        <end position="781"/>
    </location>
</feature>
<dbReference type="PANTHER" id="PTHR11567">
    <property type="entry name" value="ACID PHOSPHATASE-RELATED"/>
    <property type="match status" value="1"/>
</dbReference>
<sequence length="1092" mass="119503">MTMFGILLESIVSFAASFSFAEIWEALSRWKMIASPRKLAASLLTALSLSSDFRVSGSFNNTSNSFGTGVYTSSQTPADLPWNTYNYCNAPHVNAAHYFKPTPTNVSGIGVEPQLRTPDNLYPNEAELNPASGWDCSKPRLFDYAQGGAQVIHETDVPSWHPFLARFWNGTCDQGQLTAGGFADAIKHGQDFWSVYHTKLGFLRSVNEDDILIRTSTEPRTKQVASGLLFGMDPSTATKTWKVVTQPSSIDSIPPAYACDRANSIRDAYQSVPAWTDHLKANADLKARLDATLGTAGLSDWASWYDHFFDTFTSRTCNGHPLPCNSTGSCVSEEDASLVHVIGDFEYNYIWNAAENSTEYVRLTFGALFMELAMNINSFKAGKESHKLRFYVGHDGSMIRLASGLGFGKVAPLRWPAQGSEIVMEVWKIPKSEERFVRVLFEGTPMQSLEWVSLDDFIALLENSPARDVSRSDDTESDLTKLIIVRIYLLLKLRVATIKDKAVSAKNATAAKIQNTRDKHSSTPMAKTRFVDAGYMPKAGSPPPPPRPGARRSFNASRGSLEQEGAGSEAYGHEGREAFAAPPPVMRSTKPSLNARSASPPSPPPSRGLSVLERARAFKNPTSSPSSPALPPPAPQRTPSQRWSQPAPKALQIPSADNSTDANVDIDKVDWTNLSPKDKEAFFGWLDEFFAQYIEKMRGVHSESNSTEGGEVRVVENTTRNSKTPPTTTILAPPAQPVRSALGAPATSGRGAPPPIKSWSKPTVEAAPPYSHDHSQPKVEFKSSYPPPTTCGSQALDLACYFHPSTEWDTPWYASQGALPPLLQTNPHRLYKAQMISRGDARSITFAVLFCDLSAAWVSVSYSNSTTKVAERSAKYLDAPEALNGEELRGASEVYGETIASYAESFLGSGQFCGRGECWDLAAEALKFVTSSASPSIPAPIPSLGRTHGHLIFVGRASRGGRHEGQWRGGDDRVRRGDIVEWRSVRIARVGDQPGGYAILGDPEHTAVVTRDCVPYSPQLGVYDGAPLEPRALRSLEVVEQSLNDPPEPARRTYDLNRFEEGEVWIYRPVSMATYLGFEELVCEAPPHALSI</sequence>
<feature type="region of interest" description="Disordered" evidence="2">
    <location>
        <begin position="506"/>
        <end position="525"/>
    </location>
</feature>
<keyword evidence="6" id="KW-1185">Reference proteome</keyword>
<protein>
    <submittedName>
        <fullName evidence="5">Phosphoglycerate mutase-like protein</fullName>
    </submittedName>
</protein>
<organism evidence="5 6">
    <name type="scientific">Sanghuangporus baumii</name>
    <name type="common">Phellinus baumii</name>
    <dbReference type="NCBI Taxonomy" id="108892"/>
    <lineage>
        <taxon>Eukaryota</taxon>
        <taxon>Fungi</taxon>
        <taxon>Dikarya</taxon>
        <taxon>Basidiomycota</taxon>
        <taxon>Agaricomycotina</taxon>
        <taxon>Agaricomycetes</taxon>
        <taxon>Hymenochaetales</taxon>
        <taxon>Hymenochaetaceae</taxon>
        <taxon>Sanghuangporus</taxon>
    </lineage>
</organism>
<feature type="signal peptide" evidence="3">
    <location>
        <begin position="1"/>
        <end position="17"/>
    </location>
</feature>
<keyword evidence="3" id="KW-0732">Signal</keyword>
<accession>A0A9Q5HXT6</accession>
<dbReference type="Gene3D" id="3.40.50.1240">
    <property type="entry name" value="Phosphoglycerate mutase-like"/>
    <property type="match status" value="1"/>
</dbReference>
<dbReference type="InterPro" id="IPR000560">
    <property type="entry name" value="His_Pase_clade-2"/>
</dbReference>
<name>A0A9Q5HXT6_SANBA</name>
<evidence type="ECO:0000313" key="5">
    <source>
        <dbReference type="EMBL" id="OCB87998.1"/>
    </source>
</evidence>
<dbReference type="SUPFAM" id="SSF53254">
    <property type="entry name" value="Phosphoglycerate mutase-like"/>
    <property type="match status" value="1"/>
</dbReference>
<dbReference type="AlphaFoldDB" id="A0A9Q5HXT6"/>
<dbReference type="InterPro" id="IPR029033">
    <property type="entry name" value="His_PPase_superfam"/>
</dbReference>
<evidence type="ECO:0000313" key="6">
    <source>
        <dbReference type="Proteomes" id="UP000757232"/>
    </source>
</evidence>
<evidence type="ECO:0000259" key="4">
    <source>
        <dbReference type="Pfam" id="PF25459"/>
    </source>
</evidence>
<reference evidence="5" key="1">
    <citation type="submission" date="2016-06" db="EMBL/GenBank/DDBJ databases">
        <title>Draft Genome sequence of the fungus Inonotus baumii.</title>
        <authorList>
            <person name="Zhu H."/>
            <person name="Lin W."/>
        </authorList>
    </citation>
    <scope>NUCLEOTIDE SEQUENCE</scope>
    <source>
        <strain evidence="5">821</strain>
    </source>
</reference>